<feature type="region of interest" description="Disordered" evidence="1">
    <location>
        <begin position="16"/>
        <end position="38"/>
    </location>
</feature>
<name>A0A024SCZ7_HYPJR</name>
<accession>A0A024SCZ7</accession>
<dbReference type="OrthoDB" id="4895096at2759"/>
<dbReference type="KEGG" id="trr:M419DRAFT_79169"/>
<evidence type="ECO:0000313" key="3">
    <source>
        <dbReference type="Proteomes" id="UP000024376"/>
    </source>
</evidence>
<gene>
    <name evidence="2" type="ORF">M419DRAFT_79169</name>
</gene>
<dbReference type="AlphaFoldDB" id="A0A024SCZ7"/>
<dbReference type="HOGENOM" id="CLU_2098585_0_0_1"/>
<evidence type="ECO:0000313" key="2">
    <source>
        <dbReference type="EMBL" id="ETS02077.1"/>
    </source>
</evidence>
<reference evidence="3" key="1">
    <citation type="journal article" date="2013" name="Ind. Biotechnol.">
        <title>Comparative genomics analysis of Trichoderma reesei strains.</title>
        <authorList>
            <person name="Koike H."/>
            <person name="Aerts A."/>
            <person name="LaButti K."/>
            <person name="Grigoriev I.V."/>
            <person name="Baker S.E."/>
        </authorList>
    </citation>
    <scope>NUCLEOTIDE SEQUENCE [LARGE SCALE GENOMIC DNA]</scope>
    <source>
        <strain evidence="3">ATCC 56765 / BCRC 32924 / NRRL 11460 / Rut C-30</strain>
    </source>
</reference>
<proteinExistence type="predicted"/>
<sequence>MKQTDKCQHSLSLWTTRLGPGTSRRRWRRRGGIGQGIGQLTRQDARCCSQDKDEPVDAQMAWAGLGPARRAGVCVWFPHVVLQGDQRLAEAKSSSLGCQLSIATPLLLVQPRVWRC</sequence>
<evidence type="ECO:0000256" key="1">
    <source>
        <dbReference type="SAM" id="MobiDB-lite"/>
    </source>
</evidence>
<dbReference type="Proteomes" id="UP000024376">
    <property type="component" value="Unassembled WGS sequence"/>
</dbReference>
<dbReference type="EMBL" id="KI911146">
    <property type="protein sequence ID" value="ETS02077.1"/>
    <property type="molecule type" value="Genomic_DNA"/>
</dbReference>
<organism evidence="2 3">
    <name type="scientific">Hypocrea jecorina (strain ATCC 56765 / BCRC 32924 / NRRL 11460 / Rut C-30)</name>
    <name type="common">Trichoderma reesei</name>
    <dbReference type="NCBI Taxonomy" id="1344414"/>
    <lineage>
        <taxon>Eukaryota</taxon>
        <taxon>Fungi</taxon>
        <taxon>Dikarya</taxon>
        <taxon>Ascomycota</taxon>
        <taxon>Pezizomycotina</taxon>
        <taxon>Sordariomycetes</taxon>
        <taxon>Hypocreomycetidae</taxon>
        <taxon>Hypocreales</taxon>
        <taxon>Hypocreaceae</taxon>
        <taxon>Trichoderma</taxon>
    </lineage>
</organism>
<protein>
    <submittedName>
        <fullName evidence="2">Uncharacterized protein</fullName>
    </submittedName>
</protein>